<gene>
    <name evidence="2" type="ORF">M5D96_006901</name>
</gene>
<dbReference type="EMBL" id="JAMKOV010000005">
    <property type="protein sequence ID" value="KAI8039490.1"/>
    <property type="molecule type" value="Genomic_DNA"/>
</dbReference>
<accession>A0A9P9YM05</accession>
<keyword evidence="1" id="KW-0472">Membrane</keyword>
<dbReference type="AlphaFoldDB" id="A0A9P9YM05"/>
<evidence type="ECO:0000256" key="1">
    <source>
        <dbReference type="SAM" id="Phobius"/>
    </source>
</evidence>
<name>A0A9P9YM05_9MUSC</name>
<dbReference type="Proteomes" id="UP001059596">
    <property type="component" value="Unassembled WGS sequence"/>
</dbReference>
<evidence type="ECO:0000313" key="2">
    <source>
        <dbReference type="EMBL" id="KAI8039490.1"/>
    </source>
</evidence>
<organism evidence="2 3">
    <name type="scientific">Drosophila gunungcola</name>
    <name type="common">fruit fly</name>
    <dbReference type="NCBI Taxonomy" id="103775"/>
    <lineage>
        <taxon>Eukaryota</taxon>
        <taxon>Metazoa</taxon>
        <taxon>Ecdysozoa</taxon>
        <taxon>Arthropoda</taxon>
        <taxon>Hexapoda</taxon>
        <taxon>Insecta</taxon>
        <taxon>Pterygota</taxon>
        <taxon>Neoptera</taxon>
        <taxon>Endopterygota</taxon>
        <taxon>Diptera</taxon>
        <taxon>Brachycera</taxon>
        <taxon>Muscomorpha</taxon>
        <taxon>Ephydroidea</taxon>
        <taxon>Drosophilidae</taxon>
        <taxon>Drosophila</taxon>
        <taxon>Sophophora</taxon>
    </lineage>
</organism>
<keyword evidence="3" id="KW-1185">Reference proteome</keyword>
<reference evidence="2" key="1">
    <citation type="journal article" date="2023" name="Genome Biol. Evol.">
        <title>Long-read-based Genome Assembly of Drosophila gunungcola Reveals Fewer Chemosensory Genes in Flower-breeding Species.</title>
        <authorList>
            <person name="Negi A."/>
            <person name="Liao B.Y."/>
            <person name="Yeh S.D."/>
        </authorList>
    </citation>
    <scope>NUCLEOTIDE SEQUENCE</scope>
    <source>
        <strain evidence="2">Sukarami</strain>
    </source>
</reference>
<proteinExistence type="predicted"/>
<comment type="caution">
    <text evidence="2">The sequence shown here is derived from an EMBL/GenBank/DDBJ whole genome shotgun (WGS) entry which is preliminary data.</text>
</comment>
<evidence type="ECO:0000313" key="3">
    <source>
        <dbReference type="Proteomes" id="UP001059596"/>
    </source>
</evidence>
<feature type="transmembrane region" description="Helical" evidence="1">
    <location>
        <begin position="70"/>
        <end position="93"/>
    </location>
</feature>
<keyword evidence="1" id="KW-1133">Transmembrane helix</keyword>
<sequence>MDHLGALLLALCVFSFLLFLLRVLLIACRSFPLSLRLKEEQATISPSEFNYTTITIYVDDGPYMFFYPSYVVYVVLVFFFVIAFPLAMILVSLSYRRVTLSSC</sequence>
<keyword evidence="1" id="KW-0812">Transmembrane</keyword>
<protein>
    <submittedName>
        <fullName evidence="2">Uncharacterized protein</fullName>
    </submittedName>
</protein>